<dbReference type="InterPro" id="IPR036116">
    <property type="entry name" value="FN3_sf"/>
</dbReference>
<dbReference type="Gene3D" id="2.60.40.10">
    <property type="entry name" value="Immunoglobulins"/>
    <property type="match status" value="1"/>
</dbReference>
<proteinExistence type="predicted"/>
<accession>A0ABD2QLZ8</accession>
<sequence length="622" mass="70725">MNYNRKTEQAVRDIMKQDTACSIYIQYGWFEYIETKMSMPQKQYWVNMSLANVEQAPYLLETECLSLKSSDIFYESCDDACKSGETFTRCKSRCVDPNANSQWACLNGCNSLHEATTLRSGTCPPEVSLDQTVLSQRSKCSDLDAECLSPNRKCCQGVCTLPQYHDYIPEKLSNPRVIELKPELALELSWEDHFKRHFTNPEHPIVYVLRMRSYFGPTFNIRQASTWMPIAYTTKFETKLQIDEVGKWYQFQLAAVSPFGSQGFDASTPPVNLTGLKASPPQKPRNLQIARWNLTEAHTIHLTIQWTNSPQKLALPASAFHVTCAKEHQHSPLYDQTIETNKIVFEALEPGTNYIIEVRALTYWGPMTMKSEPAVLAVTTPLIEKESARYQDTASPQRVQVNLEEEPRCVCGGIGHNSRKVNLTFPAGRGYLEHPYNVTILPSIYENGIVKSKLIIDEYVTSRSITDYGIFNRKSAYSIDQSVPLSSKNISLEIRPKVCIDSQLTQSSRTNLHFVVNMEAVLTKLNLKSFASRADVTLIRSQDFTISPLKFNCLYLATIREPFSQDSQRKRRAPDPDQQMMDAFLKWLKVAEFCFCTPSCQGVTVAAWAPRPDCGIICEFLR</sequence>
<dbReference type="AlphaFoldDB" id="A0ABD2QLZ8"/>
<dbReference type="InterPro" id="IPR003961">
    <property type="entry name" value="FN3_dom"/>
</dbReference>
<gene>
    <name evidence="2" type="ORF">Ciccas_000926</name>
</gene>
<name>A0ABD2QLZ8_9PLAT</name>
<dbReference type="InterPro" id="IPR013783">
    <property type="entry name" value="Ig-like_fold"/>
</dbReference>
<dbReference type="EMBL" id="JBJKFK010000055">
    <property type="protein sequence ID" value="KAL3320397.1"/>
    <property type="molecule type" value="Genomic_DNA"/>
</dbReference>
<dbReference type="Proteomes" id="UP001626550">
    <property type="component" value="Unassembled WGS sequence"/>
</dbReference>
<evidence type="ECO:0000259" key="1">
    <source>
        <dbReference type="PROSITE" id="PS50853"/>
    </source>
</evidence>
<evidence type="ECO:0000313" key="3">
    <source>
        <dbReference type="Proteomes" id="UP001626550"/>
    </source>
</evidence>
<dbReference type="PROSITE" id="PS50853">
    <property type="entry name" value="FN3"/>
    <property type="match status" value="1"/>
</dbReference>
<dbReference type="SUPFAM" id="SSF49265">
    <property type="entry name" value="Fibronectin type III"/>
    <property type="match status" value="1"/>
</dbReference>
<comment type="caution">
    <text evidence="2">The sequence shown here is derived from an EMBL/GenBank/DDBJ whole genome shotgun (WGS) entry which is preliminary data.</text>
</comment>
<feature type="domain" description="Fibronectin type-III" evidence="1">
    <location>
        <begin position="283"/>
        <end position="383"/>
    </location>
</feature>
<dbReference type="CDD" id="cd00063">
    <property type="entry name" value="FN3"/>
    <property type="match status" value="1"/>
</dbReference>
<protein>
    <recommendedName>
        <fullName evidence="1">Fibronectin type-III domain-containing protein</fullName>
    </recommendedName>
</protein>
<organism evidence="2 3">
    <name type="scientific">Cichlidogyrus casuarinus</name>
    <dbReference type="NCBI Taxonomy" id="1844966"/>
    <lineage>
        <taxon>Eukaryota</taxon>
        <taxon>Metazoa</taxon>
        <taxon>Spiralia</taxon>
        <taxon>Lophotrochozoa</taxon>
        <taxon>Platyhelminthes</taxon>
        <taxon>Monogenea</taxon>
        <taxon>Monopisthocotylea</taxon>
        <taxon>Dactylogyridea</taxon>
        <taxon>Ancyrocephalidae</taxon>
        <taxon>Cichlidogyrus</taxon>
    </lineage>
</organism>
<evidence type="ECO:0000313" key="2">
    <source>
        <dbReference type="EMBL" id="KAL3320397.1"/>
    </source>
</evidence>
<keyword evidence="3" id="KW-1185">Reference proteome</keyword>
<reference evidence="2 3" key="1">
    <citation type="submission" date="2024-11" db="EMBL/GenBank/DDBJ databases">
        <title>Adaptive evolution of stress response genes in parasites aligns with host niche diversity.</title>
        <authorList>
            <person name="Hahn C."/>
            <person name="Resl P."/>
        </authorList>
    </citation>
    <scope>NUCLEOTIDE SEQUENCE [LARGE SCALE GENOMIC DNA]</scope>
    <source>
        <strain evidence="2">EGGRZ-B1_66</strain>
        <tissue evidence="2">Body</tissue>
    </source>
</reference>